<name>A0A075HD52_9EURY</name>
<evidence type="ECO:0000313" key="3">
    <source>
        <dbReference type="EMBL" id="AIF13829.1"/>
    </source>
</evidence>
<feature type="region of interest" description="Disordered" evidence="2">
    <location>
        <begin position="200"/>
        <end position="222"/>
    </location>
</feature>
<feature type="region of interest" description="Disordered" evidence="2">
    <location>
        <begin position="286"/>
        <end position="344"/>
    </location>
</feature>
<feature type="compositionally biased region" description="Basic residues" evidence="2">
    <location>
        <begin position="324"/>
        <end position="338"/>
    </location>
</feature>
<feature type="compositionally biased region" description="Basic and acidic residues" evidence="2">
    <location>
        <begin position="211"/>
        <end position="222"/>
    </location>
</feature>
<dbReference type="EMBL" id="KF900985">
    <property type="protein sequence ID" value="AIF13829.1"/>
    <property type="molecule type" value="Genomic_DNA"/>
</dbReference>
<keyword evidence="1" id="KW-0175">Coiled coil</keyword>
<accession>A0A075HD52</accession>
<feature type="coiled-coil region" evidence="1">
    <location>
        <begin position="44"/>
        <end position="71"/>
    </location>
</feature>
<feature type="region of interest" description="Disordered" evidence="2">
    <location>
        <begin position="1"/>
        <end position="29"/>
    </location>
</feature>
<proteinExistence type="predicted"/>
<protein>
    <submittedName>
        <fullName evidence="3">ATPase involved in DNA repair</fullName>
    </submittedName>
</protein>
<evidence type="ECO:0000256" key="2">
    <source>
        <dbReference type="SAM" id="MobiDB-lite"/>
    </source>
</evidence>
<evidence type="ECO:0000256" key="1">
    <source>
        <dbReference type="SAM" id="Coils"/>
    </source>
</evidence>
<organism evidence="3">
    <name type="scientific">uncultured marine group II/III euryarchaeote KM3_64_C08</name>
    <dbReference type="NCBI Taxonomy" id="1456479"/>
    <lineage>
        <taxon>Archaea</taxon>
        <taxon>Methanobacteriati</taxon>
        <taxon>Methanobacteriota</taxon>
        <taxon>environmental samples</taxon>
    </lineage>
</organism>
<dbReference type="AlphaFoldDB" id="A0A075HD52"/>
<feature type="compositionally biased region" description="Low complexity" evidence="2">
    <location>
        <begin position="295"/>
        <end position="304"/>
    </location>
</feature>
<sequence length="344" mass="39609">MSAEGSKKKRRGGAGRRRNRGGRHDSNLFDDLDGLEVYEIRERLAQHRAGLRATEQQHESLQSERRGLISTVQLLREAVGKSSGISRERGKLLKELRERRKRVDEQRNIRDSINERIAPPSSLIDSLLEKTLKRLTVLPDDLLKMPNLPTEIKQFSFLFELQQMHAQKKLSDAAHNEYVQLMRKQQKTIDGLDALKDEREQISSETTSENPRMKEMKVNRKEEKQLNERIASMLDTILAQRDEIKGHRREIGRLEAFLRIRTDAERKGHTVQPRIEDIQQRAASGGTLSLEDLSRLMSSGGLSDLDSRKKEEPSQSTRAEPPKPKRRKAKARRGKPGRQKQPQD</sequence>
<reference evidence="3" key="1">
    <citation type="journal article" date="2014" name="Genome Biol. Evol.">
        <title>Pangenome evidence for extensive interdomain horizontal transfer affecting lineage core and shell genes in uncultured planktonic thaumarchaeota and euryarchaeota.</title>
        <authorList>
            <person name="Deschamps P."/>
            <person name="Zivanovic Y."/>
            <person name="Moreira D."/>
            <person name="Rodriguez-Valera F."/>
            <person name="Lopez-Garcia P."/>
        </authorList>
    </citation>
    <scope>NUCLEOTIDE SEQUENCE</scope>
</reference>
<feature type="compositionally biased region" description="Basic residues" evidence="2">
    <location>
        <begin position="7"/>
        <end position="21"/>
    </location>
</feature>